<feature type="transmembrane region" description="Helical" evidence="6">
    <location>
        <begin position="21"/>
        <end position="38"/>
    </location>
</feature>
<gene>
    <name evidence="8" type="ORF">KI387_039099</name>
</gene>
<evidence type="ECO:0000256" key="2">
    <source>
        <dbReference type="ARBA" id="ARBA00010271"/>
    </source>
</evidence>
<dbReference type="GO" id="GO:0016757">
    <property type="term" value="F:glycosyltransferase activity"/>
    <property type="evidence" value="ECO:0007669"/>
    <property type="project" value="UniProtKB-KW"/>
</dbReference>
<keyword evidence="5" id="KW-0333">Golgi apparatus</keyword>
<protein>
    <recommendedName>
        <fullName evidence="7">Exostosin GT47 domain-containing protein</fullName>
    </recommendedName>
</protein>
<evidence type="ECO:0000256" key="5">
    <source>
        <dbReference type="ARBA" id="ARBA00023034"/>
    </source>
</evidence>
<proteinExistence type="inferred from homology"/>
<evidence type="ECO:0000256" key="3">
    <source>
        <dbReference type="ARBA" id="ARBA00022676"/>
    </source>
</evidence>
<dbReference type="Pfam" id="PF03016">
    <property type="entry name" value="Exostosin_GT47"/>
    <property type="match status" value="1"/>
</dbReference>
<dbReference type="PANTHER" id="PTHR11062:SF184">
    <property type="entry name" value="EXOSTOSIN FAMILY PROTEIN"/>
    <property type="match status" value="1"/>
</dbReference>
<accession>A0AA38FBK5</accession>
<evidence type="ECO:0000256" key="4">
    <source>
        <dbReference type="ARBA" id="ARBA00022968"/>
    </source>
</evidence>
<dbReference type="PANTHER" id="PTHR11062">
    <property type="entry name" value="EXOSTOSIN HEPARAN SULFATE GLYCOSYLTRANSFERASE -RELATED"/>
    <property type="match status" value="1"/>
</dbReference>
<dbReference type="GO" id="GO:0000139">
    <property type="term" value="C:Golgi membrane"/>
    <property type="evidence" value="ECO:0007669"/>
    <property type="project" value="UniProtKB-SubCell"/>
</dbReference>
<reference evidence="8 9" key="1">
    <citation type="journal article" date="2021" name="Nat. Plants">
        <title>The Taxus genome provides insights into paclitaxel biosynthesis.</title>
        <authorList>
            <person name="Xiong X."/>
            <person name="Gou J."/>
            <person name="Liao Q."/>
            <person name="Li Y."/>
            <person name="Zhou Q."/>
            <person name="Bi G."/>
            <person name="Li C."/>
            <person name="Du R."/>
            <person name="Wang X."/>
            <person name="Sun T."/>
            <person name="Guo L."/>
            <person name="Liang H."/>
            <person name="Lu P."/>
            <person name="Wu Y."/>
            <person name="Zhang Z."/>
            <person name="Ro D.K."/>
            <person name="Shang Y."/>
            <person name="Huang S."/>
            <person name="Yan J."/>
        </authorList>
    </citation>
    <scope>NUCLEOTIDE SEQUENCE [LARGE SCALE GENOMIC DNA]</scope>
    <source>
        <strain evidence="8">Ta-2019</strain>
    </source>
</reference>
<keyword evidence="4" id="KW-0735">Signal-anchor</keyword>
<comment type="similarity">
    <text evidence="2">Belongs to the glycosyltransferase 47 family.</text>
</comment>
<keyword evidence="9" id="KW-1185">Reference proteome</keyword>
<comment type="caution">
    <text evidence="8">The sequence shown here is derived from an EMBL/GenBank/DDBJ whole genome shotgun (WGS) entry which is preliminary data.</text>
</comment>
<keyword evidence="3" id="KW-0808">Transferase</keyword>
<dbReference type="Proteomes" id="UP000824469">
    <property type="component" value="Unassembled WGS sequence"/>
</dbReference>
<evidence type="ECO:0000313" key="9">
    <source>
        <dbReference type="Proteomes" id="UP000824469"/>
    </source>
</evidence>
<evidence type="ECO:0000256" key="6">
    <source>
        <dbReference type="SAM" id="Phobius"/>
    </source>
</evidence>
<evidence type="ECO:0000256" key="1">
    <source>
        <dbReference type="ARBA" id="ARBA00004323"/>
    </source>
</evidence>
<evidence type="ECO:0000313" key="8">
    <source>
        <dbReference type="EMBL" id="KAH9295511.1"/>
    </source>
</evidence>
<dbReference type="InterPro" id="IPR040911">
    <property type="entry name" value="Exostosin_GT47"/>
</dbReference>
<name>A0AA38FBK5_TAXCH</name>
<dbReference type="OMA" id="TPNVKEQ"/>
<dbReference type="EMBL" id="JAHRHJ020000011">
    <property type="protein sequence ID" value="KAH9295511.1"/>
    <property type="molecule type" value="Genomic_DNA"/>
</dbReference>
<dbReference type="InterPro" id="IPR004263">
    <property type="entry name" value="Exostosin"/>
</dbReference>
<keyword evidence="6" id="KW-0472">Membrane</keyword>
<sequence>MPIMGRRHFSHRTTFSSTNRAIIALISVIILTTLYFLSSSNKNGNDFAAKKSQFIKTRPEHSFVKSLEKFLAQPRSSGGSSEKLSFPDGNLTMAATKRLDDAMWRRESFELTEFRDGPFPLRVYVYDMPSKFTYDLLWLFQTTYRETANLTSNGSPVHRLIEQHSVDYWLWADLIAPEYERQLKSVVRVHRQEEADLFYIPFFTTISFFLLEKAQCKQLYREALKWITDQPAWQRSNGRDHILPVHHPWSFKSVRRFMKTAIWLLPDMDSTGNWYKPGEVWLEKDLILPYVANVDACDDACLVQSWAQRKTLLFFRGRLKRNAGGKIRSKLVAVLQHNSDIIIEEGSSGEAGKLATQTGMRSSVFCLSPAGDTPSSARLFDAIVSGCIPVIVSDELELPFEGILDYRKVALFVSTDDALQPGWLVDYLHSISPNLLEEMRSNIAKFSKHFQFTSPAQLFGPEDLAWKMADTDVGQVVGRFVGYMIALSMANTSKMRCKGLMPLVSVLMLEYSLDSGIASSRNPIVVVAHVWGNP</sequence>
<comment type="subcellular location">
    <subcellularLocation>
        <location evidence="1">Golgi apparatus membrane</location>
        <topology evidence="1">Single-pass type II membrane protein</topology>
    </subcellularLocation>
</comment>
<keyword evidence="6" id="KW-0812">Transmembrane</keyword>
<keyword evidence="6" id="KW-1133">Transmembrane helix</keyword>
<evidence type="ECO:0000259" key="7">
    <source>
        <dbReference type="Pfam" id="PF03016"/>
    </source>
</evidence>
<feature type="domain" description="Exostosin GT47" evidence="7">
    <location>
        <begin position="120"/>
        <end position="427"/>
    </location>
</feature>
<keyword evidence="3" id="KW-0328">Glycosyltransferase</keyword>
<dbReference type="AlphaFoldDB" id="A0AA38FBK5"/>
<organism evidence="8 9">
    <name type="scientific">Taxus chinensis</name>
    <name type="common">Chinese yew</name>
    <name type="synonym">Taxus wallichiana var. chinensis</name>
    <dbReference type="NCBI Taxonomy" id="29808"/>
    <lineage>
        <taxon>Eukaryota</taxon>
        <taxon>Viridiplantae</taxon>
        <taxon>Streptophyta</taxon>
        <taxon>Embryophyta</taxon>
        <taxon>Tracheophyta</taxon>
        <taxon>Spermatophyta</taxon>
        <taxon>Pinopsida</taxon>
        <taxon>Pinidae</taxon>
        <taxon>Conifers II</taxon>
        <taxon>Cupressales</taxon>
        <taxon>Taxaceae</taxon>
        <taxon>Taxus</taxon>
    </lineage>
</organism>